<evidence type="ECO:0000313" key="3">
    <source>
        <dbReference type="Proteomes" id="UP000633365"/>
    </source>
</evidence>
<dbReference type="SUPFAM" id="SSF56281">
    <property type="entry name" value="Metallo-hydrolase/oxidoreductase"/>
    <property type="match status" value="1"/>
</dbReference>
<reference evidence="2" key="1">
    <citation type="submission" date="2021-01" db="EMBL/GenBank/DDBJ databases">
        <title>Genome public.</title>
        <authorList>
            <person name="Liu C."/>
            <person name="Sun Q."/>
        </authorList>
    </citation>
    <scope>NUCLEOTIDE SEQUENCE</scope>
    <source>
        <strain evidence="2">M6</strain>
    </source>
</reference>
<dbReference type="Pfam" id="PF12706">
    <property type="entry name" value="Lactamase_B_2"/>
    <property type="match status" value="1"/>
</dbReference>
<dbReference type="Proteomes" id="UP000633365">
    <property type="component" value="Unassembled WGS sequence"/>
</dbReference>
<dbReference type="Gene3D" id="3.60.15.10">
    <property type="entry name" value="Ribonuclease Z/Hydroxyacylglutathione hydrolase-like"/>
    <property type="match status" value="1"/>
</dbReference>
<comment type="caution">
    <text evidence="2">The sequence shown here is derived from an EMBL/GenBank/DDBJ whole genome shotgun (WGS) entry which is preliminary data.</text>
</comment>
<evidence type="ECO:0000259" key="1">
    <source>
        <dbReference type="SMART" id="SM00849"/>
    </source>
</evidence>
<dbReference type="RefSeq" id="WP_201428648.1">
    <property type="nucleotide sequence ID" value="NZ_JAEQMG010000163.1"/>
</dbReference>
<protein>
    <submittedName>
        <fullName evidence="2">MBL fold metallo-hydrolase</fullName>
    </submittedName>
</protein>
<sequence length="262" mass="28539">MAKIVPLFSSSKGNSYYIQGNGSAILIDAGRNLKQIELALSANDLSLRNVGAIFVTHEHSDHISALKVLLKRYDIPLYASRGTLEYLAQNDKVPATASLNVIEEMIETDDFRVQRVATSHDAAEPCGYFITTPDGRRVSVVTDTGYLTDDARTAISRSHLAVVESNHDIDMLREGMYPYILKKRILSDNGHLSNAACAEAMPDFVGAGLTRIILGHLSEENNTPHLALNETVDSLNRAGMVLNADYTLDVAPVVTNGKSVII</sequence>
<name>A0A935C767_9FIRM</name>
<keyword evidence="3" id="KW-1185">Reference proteome</keyword>
<gene>
    <name evidence="2" type="ORF">JKK62_15135</name>
</gene>
<dbReference type="InterPro" id="IPR036866">
    <property type="entry name" value="RibonucZ/Hydroxyglut_hydro"/>
</dbReference>
<dbReference type="PANTHER" id="PTHR47619">
    <property type="entry name" value="METALLO-HYDROLASE YYCJ-RELATED"/>
    <property type="match status" value="1"/>
</dbReference>
<accession>A0A935C767</accession>
<dbReference type="EMBL" id="JAEQMG010000163">
    <property type="protein sequence ID" value="MBK6089958.1"/>
    <property type="molecule type" value="Genomic_DNA"/>
</dbReference>
<dbReference type="InterPro" id="IPR001279">
    <property type="entry name" value="Metallo-B-lactamas"/>
</dbReference>
<dbReference type="PANTHER" id="PTHR47619:SF1">
    <property type="entry name" value="EXODEOXYRIBONUCLEASE WALJ"/>
    <property type="match status" value="1"/>
</dbReference>
<dbReference type="InterPro" id="IPR052533">
    <property type="entry name" value="WalJ/YycJ-like"/>
</dbReference>
<dbReference type="AlphaFoldDB" id="A0A935C767"/>
<dbReference type="SMART" id="SM00849">
    <property type="entry name" value="Lactamase_B"/>
    <property type="match status" value="1"/>
</dbReference>
<evidence type="ECO:0000313" key="2">
    <source>
        <dbReference type="EMBL" id="MBK6089958.1"/>
    </source>
</evidence>
<proteinExistence type="predicted"/>
<feature type="domain" description="Metallo-beta-lactamase" evidence="1">
    <location>
        <begin position="12"/>
        <end position="191"/>
    </location>
</feature>
<organism evidence="2 3">
    <name type="scientific">Ruminococcus difficilis</name>
    <dbReference type="NCBI Taxonomy" id="2763069"/>
    <lineage>
        <taxon>Bacteria</taxon>
        <taxon>Bacillati</taxon>
        <taxon>Bacillota</taxon>
        <taxon>Clostridia</taxon>
        <taxon>Eubacteriales</taxon>
        <taxon>Oscillospiraceae</taxon>
        <taxon>Ruminococcus</taxon>
    </lineage>
</organism>